<evidence type="ECO:0000313" key="3">
    <source>
        <dbReference type="EMBL" id="JAD15505.1"/>
    </source>
</evidence>
<dbReference type="Gene3D" id="3.80.10.10">
    <property type="entry name" value="Ribonuclease Inhibitor"/>
    <property type="match status" value="1"/>
</dbReference>
<proteinExistence type="predicted"/>
<feature type="domain" description="Disease resistance R13L4/SHOC-2-like LRR" evidence="2">
    <location>
        <begin position="55"/>
        <end position="358"/>
    </location>
</feature>
<keyword evidence="1" id="KW-0677">Repeat</keyword>
<evidence type="ECO:0000256" key="1">
    <source>
        <dbReference type="ARBA" id="ARBA00022737"/>
    </source>
</evidence>
<dbReference type="SUPFAM" id="SSF52058">
    <property type="entry name" value="L domain-like"/>
    <property type="match status" value="1"/>
</dbReference>
<reference evidence="3" key="1">
    <citation type="submission" date="2014-09" db="EMBL/GenBank/DDBJ databases">
        <authorList>
            <person name="Magalhaes I.L.F."/>
            <person name="Oliveira U."/>
            <person name="Santos F.R."/>
            <person name="Vidigal T.H.D.A."/>
            <person name="Brescovit A.D."/>
            <person name="Santos A.J."/>
        </authorList>
    </citation>
    <scope>NUCLEOTIDE SEQUENCE</scope>
    <source>
        <tissue evidence="3">Shoot tissue taken approximately 20 cm above the soil surface</tissue>
    </source>
</reference>
<reference evidence="3" key="2">
    <citation type="journal article" date="2015" name="Data Brief">
        <title>Shoot transcriptome of the giant reed, Arundo donax.</title>
        <authorList>
            <person name="Barrero R.A."/>
            <person name="Guerrero F.D."/>
            <person name="Moolhuijzen P."/>
            <person name="Goolsby J.A."/>
            <person name="Tidwell J."/>
            <person name="Bellgard S.E."/>
            <person name="Bellgard M.I."/>
        </authorList>
    </citation>
    <scope>NUCLEOTIDE SEQUENCE</scope>
    <source>
        <tissue evidence="3">Shoot tissue taken approximately 20 cm above the soil surface</tissue>
    </source>
</reference>
<dbReference type="InterPro" id="IPR032675">
    <property type="entry name" value="LRR_dom_sf"/>
</dbReference>
<dbReference type="Pfam" id="PF23598">
    <property type="entry name" value="LRR_14"/>
    <property type="match status" value="1"/>
</dbReference>
<protein>
    <recommendedName>
        <fullName evidence="2">Disease resistance R13L4/SHOC-2-like LRR domain-containing protein</fullName>
    </recommendedName>
</protein>
<dbReference type="PANTHER" id="PTHR47186:SF29">
    <property type="entry name" value="NB-ARC DOMAIN-CONTAINING PROTEIN"/>
    <property type="match status" value="1"/>
</dbReference>
<accession>A0A0A8XS30</accession>
<name>A0A0A8XS30_ARUDO</name>
<sequence>MEPSSDGKVRRLSACRKRDKHASNTKCPHLRTLIAVGPYTSTPDKLCWISSESIYLVVLELQDSSIDVVPTSVGNLFNLRYLGLRCTKVKSLPKSITKLLNLQTLDLKSTSIEKLPEGMRKLNRLRHLFADTFTEETVPESQFFKGVIGPKGLSCLEQLQTIETIEASTELGKQLEKMEELRSICIDNVKASHCKDLFTTLLRKQHLSSLLVSASDSKEKLCLEDNEMTSVELHKLVIRGCLAEGILCNFIFPDKKNKVKHLSLNSCQFEDDPLQLLAEHLPELTCLRFNNVKCKPDLVLAEGKFRFLKTLFLKGMISVQQLTIHDGAIPKVEAFYLDTIPNLKKVPDGFQSLRFLKKLWLLGVAPEFRTEWTAKGWHQKLCIVDIRVEE</sequence>
<organism evidence="3">
    <name type="scientific">Arundo donax</name>
    <name type="common">Giant reed</name>
    <name type="synonym">Donax arundinaceus</name>
    <dbReference type="NCBI Taxonomy" id="35708"/>
    <lineage>
        <taxon>Eukaryota</taxon>
        <taxon>Viridiplantae</taxon>
        <taxon>Streptophyta</taxon>
        <taxon>Embryophyta</taxon>
        <taxon>Tracheophyta</taxon>
        <taxon>Spermatophyta</taxon>
        <taxon>Magnoliopsida</taxon>
        <taxon>Liliopsida</taxon>
        <taxon>Poales</taxon>
        <taxon>Poaceae</taxon>
        <taxon>PACMAD clade</taxon>
        <taxon>Arundinoideae</taxon>
        <taxon>Arundineae</taxon>
        <taxon>Arundo</taxon>
    </lineage>
</organism>
<dbReference type="InterPro" id="IPR055414">
    <property type="entry name" value="LRR_R13L4/SHOC2-like"/>
</dbReference>
<dbReference type="PANTHER" id="PTHR47186">
    <property type="entry name" value="LEUCINE-RICH REPEAT-CONTAINING PROTEIN 57"/>
    <property type="match status" value="1"/>
</dbReference>
<dbReference type="EMBL" id="GBRH01282390">
    <property type="protein sequence ID" value="JAD15505.1"/>
    <property type="molecule type" value="Transcribed_RNA"/>
</dbReference>
<evidence type="ECO:0000259" key="2">
    <source>
        <dbReference type="Pfam" id="PF23598"/>
    </source>
</evidence>
<dbReference type="AlphaFoldDB" id="A0A0A8XS30"/>